<dbReference type="OrthoDB" id="6604018at2759"/>
<feature type="domain" description="HIG1" evidence="7">
    <location>
        <begin position="11"/>
        <end position="95"/>
    </location>
</feature>
<evidence type="ECO:0000259" key="7">
    <source>
        <dbReference type="PROSITE" id="PS51503"/>
    </source>
</evidence>
<dbReference type="GO" id="GO:0031966">
    <property type="term" value="C:mitochondrial membrane"/>
    <property type="evidence" value="ECO:0007669"/>
    <property type="project" value="UniProtKB-SubCell"/>
</dbReference>
<feature type="transmembrane region" description="Helical" evidence="6">
    <location>
        <begin position="71"/>
        <end position="91"/>
    </location>
</feature>
<feature type="transmembrane region" description="Helical" evidence="6">
    <location>
        <begin position="39"/>
        <end position="59"/>
    </location>
</feature>
<dbReference type="InterPro" id="IPR050355">
    <property type="entry name" value="RCF1"/>
</dbReference>
<keyword evidence="2 6" id="KW-0812">Transmembrane</keyword>
<keyword evidence="3 6" id="KW-1133">Transmembrane helix</keyword>
<dbReference type="KEGG" id="clec:106661779"/>
<protein>
    <recommendedName>
        <fullName evidence="7">HIG1 domain-containing protein</fullName>
    </recommendedName>
</protein>
<evidence type="ECO:0000256" key="3">
    <source>
        <dbReference type="ARBA" id="ARBA00022989"/>
    </source>
</evidence>
<keyword evidence="4" id="KW-0496">Mitochondrion</keyword>
<evidence type="ECO:0000256" key="6">
    <source>
        <dbReference type="SAM" id="Phobius"/>
    </source>
</evidence>
<proteinExistence type="predicted"/>
<evidence type="ECO:0000256" key="5">
    <source>
        <dbReference type="ARBA" id="ARBA00023136"/>
    </source>
</evidence>
<keyword evidence="5 6" id="KW-0472">Membrane</keyword>
<dbReference type="OMA" id="FHRGHSQ"/>
<reference evidence="8" key="1">
    <citation type="submission" date="2022-01" db="UniProtKB">
        <authorList>
            <consortium name="EnsemblMetazoa"/>
        </authorList>
    </citation>
    <scope>IDENTIFICATION</scope>
</reference>
<dbReference type="Proteomes" id="UP000494040">
    <property type="component" value="Unassembled WGS sequence"/>
</dbReference>
<dbReference type="InterPro" id="IPR007667">
    <property type="entry name" value="Hypoxia_induced_domain"/>
</dbReference>
<dbReference type="Gene3D" id="6.10.140.1320">
    <property type="match status" value="1"/>
</dbReference>
<evidence type="ECO:0000313" key="9">
    <source>
        <dbReference type="Proteomes" id="UP000494040"/>
    </source>
</evidence>
<gene>
    <name evidence="8" type="primary">106661779</name>
</gene>
<dbReference type="PANTHER" id="PTHR12297:SF3">
    <property type="entry name" value="HIG1 DOMAIN FAMILY MEMBER 1A"/>
    <property type="match status" value="1"/>
</dbReference>
<dbReference type="EnsemblMetazoa" id="XM_014385407.2">
    <property type="protein sequence ID" value="XP_014240893.1"/>
    <property type="gene ID" value="LOC106661779"/>
</dbReference>
<evidence type="ECO:0000256" key="4">
    <source>
        <dbReference type="ARBA" id="ARBA00023128"/>
    </source>
</evidence>
<name>A0A8I6R997_CIMLE</name>
<dbReference type="PROSITE" id="PS51503">
    <property type="entry name" value="HIG1"/>
    <property type="match status" value="1"/>
</dbReference>
<evidence type="ECO:0000256" key="2">
    <source>
        <dbReference type="ARBA" id="ARBA00022692"/>
    </source>
</evidence>
<dbReference type="AlphaFoldDB" id="A0A8I6R997"/>
<keyword evidence="9" id="KW-1185">Reference proteome</keyword>
<sequence>MATESEFDKLEWIQPGESILANEETTFEKFQRKFKENPFVPIGALATAACLFYGVRNFYKGNTKNSQLMMRARVVAQGLTVAALVGGILLAPKRK</sequence>
<evidence type="ECO:0000256" key="1">
    <source>
        <dbReference type="ARBA" id="ARBA00004325"/>
    </source>
</evidence>
<dbReference type="GO" id="GO:0097250">
    <property type="term" value="P:mitochondrial respirasome assembly"/>
    <property type="evidence" value="ECO:0007669"/>
    <property type="project" value="TreeGrafter"/>
</dbReference>
<dbReference type="Pfam" id="PF04588">
    <property type="entry name" value="HIG_1_N"/>
    <property type="match status" value="1"/>
</dbReference>
<evidence type="ECO:0000313" key="8">
    <source>
        <dbReference type="EnsemblMetazoa" id="XP_014240893.1"/>
    </source>
</evidence>
<dbReference type="PANTHER" id="PTHR12297">
    <property type="entry name" value="HYPOXIA-INDUCBILE GENE 1 HIG1 -RELATED"/>
    <property type="match status" value="1"/>
</dbReference>
<organism evidence="8 9">
    <name type="scientific">Cimex lectularius</name>
    <name type="common">Bed bug</name>
    <name type="synonym">Acanthia lectularia</name>
    <dbReference type="NCBI Taxonomy" id="79782"/>
    <lineage>
        <taxon>Eukaryota</taxon>
        <taxon>Metazoa</taxon>
        <taxon>Ecdysozoa</taxon>
        <taxon>Arthropoda</taxon>
        <taxon>Hexapoda</taxon>
        <taxon>Insecta</taxon>
        <taxon>Pterygota</taxon>
        <taxon>Neoptera</taxon>
        <taxon>Paraneoptera</taxon>
        <taxon>Hemiptera</taxon>
        <taxon>Heteroptera</taxon>
        <taxon>Panheteroptera</taxon>
        <taxon>Cimicomorpha</taxon>
        <taxon>Cimicidae</taxon>
        <taxon>Cimex</taxon>
    </lineage>
</organism>
<accession>A0A8I6R997</accession>
<comment type="subcellular location">
    <subcellularLocation>
        <location evidence="1">Mitochondrion membrane</location>
    </subcellularLocation>
</comment>